<reference evidence="2 3" key="1">
    <citation type="submission" date="2014-11" db="EMBL/GenBank/DDBJ databases">
        <authorList>
            <person name="Diene M.Seydina."/>
        </authorList>
    </citation>
    <scope>NUCLEOTIDE SEQUENCE [LARGE SCALE GENOMIC DNA]</scope>
    <source>
        <strain evidence="2 3">Neisseria meningitidis CHUV</strain>
    </source>
</reference>
<dbReference type="EMBL" id="CVTF01000114">
    <property type="protein sequence ID" value="CRZ00024.1"/>
    <property type="molecule type" value="Genomic_DNA"/>
</dbReference>
<name>A0A0H5QDK2_NEIMI</name>
<sequence>MTGFWVVVIYRKNKKTYAVIPEQAGIRLFKTAEIYPKQQQSFHRHSCESGNLETKSNRNLSGKQKPLCRHSRESGNLGRRI</sequence>
<dbReference type="Proteomes" id="UP000182715">
    <property type="component" value="Unassembled WGS sequence"/>
</dbReference>
<evidence type="ECO:0000313" key="3">
    <source>
        <dbReference type="Proteomes" id="UP000182715"/>
    </source>
</evidence>
<accession>A0A0H5QDK2</accession>
<feature type="region of interest" description="Disordered" evidence="1">
    <location>
        <begin position="45"/>
        <end position="81"/>
    </location>
</feature>
<proteinExistence type="predicted"/>
<feature type="compositionally biased region" description="Polar residues" evidence="1">
    <location>
        <begin position="48"/>
        <end position="62"/>
    </location>
</feature>
<dbReference type="AlphaFoldDB" id="A0A0H5QDK2"/>
<protein>
    <submittedName>
        <fullName evidence="2">Putative phage associated protein</fullName>
    </submittedName>
</protein>
<organism evidence="2 3">
    <name type="scientific">Neisseria meningitidis serogroup B</name>
    <dbReference type="NCBI Taxonomy" id="491"/>
    <lineage>
        <taxon>Bacteria</taxon>
        <taxon>Pseudomonadati</taxon>
        <taxon>Pseudomonadota</taxon>
        <taxon>Betaproteobacteria</taxon>
        <taxon>Neisseriales</taxon>
        <taxon>Neisseriaceae</taxon>
        <taxon>Neisseria</taxon>
    </lineage>
</organism>
<evidence type="ECO:0000256" key="1">
    <source>
        <dbReference type="SAM" id="MobiDB-lite"/>
    </source>
</evidence>
<evidence type="ECO:0000313" key="2">
    <source>
        <dbReference type="EMBL" id="CRZ00024.1"/>
    </source>
</evidence>